<dbReference type="AlphaFoldDB" id="A0A9N9FW00"/>
<organism evidence="1 2">
    <name type="scientific">Funneliformis caledonium</name>
    <dbReference type="NCBI Taxonomy" id="1117310"/>
    <lineage>
        <taxon>Eukaryota</taxon>
        <taxon>Fungi</taxon>
        <taxon>Fungi incertae sedis</taxon>
        <taxon>Mucoromycota</taxon>
        <taxon>Glomeromycotina</taxon>
        <taxon>Glomeromycetes</taxon>
        <taxon>Glomerales</taxon>
        <taxon>Glomeraceae</taxon>
        <taxon>Funneliformis</taxon>
    </lineage>
</organism>
<accession>A0A9N9FW00</accession>
<evidence type="ECO:0000313" key="1">
    <source>
        <dbReference type="EMBL" id="CAG8566490.1"/>
    </source>
</evidence>
<keyword evidence="2" id="KW-1185">Reference proteome</keyword>
<gene>
    <name evidence="1" type="ORF">FCALED_LOCUS6874</name>
</gene>
<proteinExistence type="predicted"/>
<evidence type="ECO:0000313" key="2">
    <source>
        <dbReference type="Proteomes" id="UP000789570"/>
    </source>
</evidence>
<sequence>MVQNTIVTIDDFATPSHHRINSNLPLSNNTLQNDIQNAVSILR</sequence>
<protein>
    <submittedName>
        <fullName evidence="1">14338_t:CDS:1</fullName>
    </submittedName>
</protein>
<name>A0A9N9FW00_9GLOM</name>
<comment type="caution">
    <text evidence="1">The sequence shown here is derived from an EMBL/GenBank/DDBJ whole genome shotgun (WGS) entry which is preliminary data.</text>
</comment>
<dbReference type="EMBL" id="CAJVPQ010001715">
    <property type="protein sequence ID" value="CAG8566490.1"/>
    <property type="molecule type" value="Genomic_DNA"/>
</dbReference>
<reference evidence="1" key="1">
    <citation type="submission" date="2021-06" db="EMBL/GenBank/DDBJ databases">
        <authorList>
            <person name="Kallberg Y."/>
            <person name="Tangrot J."/>
            <person name="Rosling A."/>
        </authorList>
    </citation>
    <scope>NUCLEOTIDE SEQUENCE</scope>
    <source>
        <strain evidence="1">UK204</strain>
    </source>
</reference>
<dbReference type="Proteomes" id="UP000789570">
    <property type="component" value="Unassembled WGS sequence"/>
</dbReference>